<evidence type="ECO:0000313" key="1">
    <source>
        <dbReference type="EMBL" id="KWV58120.1"/>
    </source>
</evidence>
<proteinExistence type="predicted"/>
<dbReference type="EMBL" id="LNCU01000039">
    <property type="protein sequence ID" value="KWV58120.1"/>
    <property type="molecule type" value="Genomic_DNA"/>
</dbReference>
<gene>
    <name evidence="1" type="ORF">AS156_35465</name>
</gene>
<sequence>MWQMFVVDAEGIARHSDFNGAYINGVYGIIVYIISGDMIAPASSGKAPLQWLRPHRISSASFALAKMRKPLFEPLD</sequence>
<accession>A0A109JZW0</accession>
<comment type="caution">
    <text evidence="1">The sequence shown here is derived from an EMBL/GenBank/DDBJ whole genome shotgun (WGS) entry which is preliminary data.</text>
</comment>
<organism evidence="1 2">
    <name type="scientific">Bradyrhizobium macuxiense</name>
    <dbReference type="NCBI Taxonomy" id="1755647"/>
    <lineage>
        <taxon>Bacteria</taxon>
        <taxon>Pseudomonadati</taxon>
        <taxon>Pseudomonadota</taxon>
        <taxon>Alphaproteobacteria</taxon>
        <taxon>Hyphomicrobiales</taxon>
        <taxon>Nitrobacteraceae</taxon>
        <taxon>Bradyrhizobium</taxon>
    </lineage>
</organism>
<keyword evidence="2" id="KW-1185">Reference proteome</keyword>
<name>A0A109JZW0_9BRAD</name>
<reference evidence="1 2" key="1">
    <citation type="submission" date="2015-11" db="EMBL/GenBank/DDBJ databases">
        <title>Draft Genome Sequence of the Strain BR 10303 (Bradyrhizobium sp.) isolated from nodules of Centrolobium paraense.</title>
        <authorList>
            <person name="Zelli J.E."/>
            <person name="Simoes-Araujo J.L."/>
            <person name="Barauna A.C."/>
            <person name="Silva K."/>
        </authorList>
    </citation>
    <scope>NUCLEOTIDE SEQUENCE [LARGE SCALE GENOMIC DNA]</scope>
    <source>
        <strain evidence="1 2">BR 10303</strain>
    </source>
</reference>
<evidence type="ECO:0000313" key="2">
    <source>
        <dbReference type="Proteomes" id="UP000057737"/>
    </source>
</evidence>
<dbReference type="Proteomes" id="UP000057737">
    <property type="component" value="Unassembled WGS sequence"/>
</dbReference>
<protein>
    <submittedName>
        <fullName evidence="1">Uncharacterized protein</fullName>
    </submittedName>
</protein>
<dbReference type="AlphaFoldDB" id="A0A109JZW0"/>